<organism evidence="10 11">
    <name type="scientific">Parachlamydia acanthamoebae</name>
    <dbReference type="NCBI Taxonomy" id="83552"/>
    <lineage>
        <taxon>Bacteria</taxon>
        <taxon>Pseudomonadati</taxon>
        <taxon>Chlamydiota</taxon>
        <taxon>Chlamydiia</taxon>
        <taxon>Parachlamydiales</taxon>
        <taxon>Parachlamydiaceae</taxon>
        <taxon>Parachlamydia</taxon>
    </lineage>
</organism>
<dbReference type="AlphaFoldDB" id="A0A0C1C3U1"/>
<comment type="caution">
    <text evidence="10">The sequence shown here is derived from an EMBL/GenBank/DDBJ whole genome shotgun (WGS) entry which is preliminary data.</text>
</comment>
<dbReference type="Gene3D" id="3.40.50.850">
    <property type="entry name" value="Isochorismatase-like"/>
    <property type="match status" value="1"/>
</dbReference>
<reference evidence="10 11" key="1">
    <citation type="journal article" date="2014" name="Mol. Biol. Evol.">
        <title>Massive expansion of Ubiquitination-related gene families within the Chlamydiae.</title>
        <authorList>
            <person name="Domman D."/>
            <person name="Collingro A."/>
            <person name="Lagkouvardos I."/>
            <person name="Gehre L."/>
            <person name="Weinmaier T."/>
            <person name="Rattei T."/>
            <person name="Subtil A."/>
            <person name="Horn M."/>
        </authorList>
    </citation>
    <scope>NUCLEOTIDE SEQUENCE [LARGE SCALE GENOMIC DNA]</scope>
    <source>
        <strain evidence="10 11">OEW1</strain>
    </source>
</reference>
<proteinExistence type="inferred from homology"/>
<dbReference type="NCBIfam" id="NF008623">
    <property type="entry name" value="PRK11609.1"/>
    <property type="match status" value="1"/>
</dbReference>
<evidence type="ECO:0000256" key="7">
    <source>
        <dbReference type="ARBA" id="ARBA00043224"/>
    </source>
</evidence>
<dbReference type="PANTHER" id="PTHR11080">
    <property type="entry name" value="PYRAZINAMIDASE/NICOTINAMIDASE"/>
    <property type="match status" value="1"/>
</dbReference>
<evidence type="ECO:0000259" key="9">
    <source>
        <dbReference type="Pfam" id="PF00857"/>
    </source>
</evidence>
<comment type="pathway">
    <text evidence="5">Cofactor biosynthesis; nicotinate biosynthesis; nicotinate from nicotinamide: step 1/1.</text>
</comment>
<keyword evidence="4 10" id="KW-0378">Hydrolase</keyword>
<evidence type="ECO:0000256" key="3">
    <source>
        <dbReference type="ARBA" id="ARBA00022723"/>
    </source>
</evidence>
<comment type="similarity">
    <text evidence="1">Belongs to the isochorismatase family.</text>
</comment>
<dbReference type="PANTHER" id="PTHR11080:SF2">
    <property type="entry name" value="LD05707P"/>
    <property type="match status" value="1"/>
</dbReference>
<evidence type="ECO:0000256" key="5">
    <source>
        <dbReference type="ARBA" id="ARBA00037900"/>
    </source>
</evidence>
<dbReference type="EMBL" id="JSAM01000034">
    <property type="protein sequence ID" value="KIA78181.1"/>
    <property type="molecule type" value="Genomic_DNA"/>
</dbReference>
<accession>A0A0C1C3U1</accession>
<dbReference type="SUPFAM" id="SSF52499">
    <property type="entry name" value="Isochorismatase-like hydrolases"/>
    <property type="match status" value="1"/>
</dbReference>
<dbReference type="Proteomes" id="UP000031307">
    <property type="component" value="Unassembled WGS sequence"/>
</dbReference>
<dbReference type="Pfam" id="PF00857">
    <property type="entry name" value="Isochorismatase"/>
    <property type="match status" value="1"/>
</dbReference>
<dbReference type="InterPro" id="IPR000868">
    <property type="entry name" value="Isochorismatase-like_dom"/>
</dbReference>
<name>A0A0C1C3U1_9BACT</name>
<evidence type="ECO:0000256" key="6">
    <source>
        <dbReference type="ARBA" id="ARBA00039017"/>
    </source>
</evidence>
<dbReference type="EC" id="3.5.1.19" evidence="6"/>
<evidence type="ECO:0000256" key="2">
    <source>
        <dbReference type="ARBA" id="ARBA00022642"/>
    </source>
</evidence>
<feature type="domain" description="Isochorismatase-like" evidence="9">
    <location>
        <begin position="14"/>
        <end position="209"/>
    </location>
</feature>
<protein>
    <recommendedName>
        <fullName evidence="8">Nicotinamidase</fullName>
        <ecNumber evidence="6">3.5.1.19</ecNumber>
    </recommendedName>
    <alternativeName>
        <fullName evidence="7">Nicotinamide deamidase</fullName>
    </alternativeName>
</protein>
<dbReference type="InterPro" id="IPR036380">
    <property type="entry name" value="Isochorismatase-like_sf"/>
</dbReference>
<keyword evidence="3" id="KW-0479">Metal-binding</keyword>
<evidence type="ECO:0000313" key="11">
    <source>
        <dbReference type="Proteomes" id="UP000031307"/>
    </source>
</evidence>
<evidence type="ECO:0000256" key="8">
    <source>
        <dbReference type="ARBA" id="ARBA00072277"/>
    </source>
</evidence>
<evidence type="ECO:0000256" key="4">
    <source>
        <dbReference type="ARBA" id="ARBA00022801"/>
    </source>
</evidence>
<dbReference type="GO" id="GO:0046872">
    <property type="term" value="F:metal ion binding"/>
    <property type="evidence" value="ECO:0007669"/>
    <property type="project" value="UniProtKB-KW"/>
</dbReference>
<dbReference type="InterPro" id="IPR052347">
    <property type="entry name" value="Isochorismatase_Nicotinamidase"/>
</dbReference>
<evidence type="ECO:0000256" key="1">
    <source>
        <dbReference type="ARBA" id="ARBA00006336"/>
    </source>
</evidence>
<dbReference type="FunFam" id="3.40.50.850:FF:000006">
    <property type="entry name" value="Bifunctional pyrazinamidase/nicotinamidase"/>
    <property type="match status" value="1"/>
</dbReference>
<dbReference type="CDD" id="cd01011">
    <property type="entry name" value="nicotinamidase"/>
    <property type="match status" value="1"/>
</dbReference>
<dbReference type="GO" id="GO:0019363">
    <property type="term" value="P:pyridine nucleotide biosynthetic process"/>
    <property type="evidence" value="ECO:0007669"/>
    <property type="project" value="UniProtKB-KW"/>
</dbReference>
<dbReference type="PATRIC" id="fig|83552.4.peg.637"/>
<gene>
    <name evidence="10" type="primary">pncA</name>
    <name evidence="10" type="ORF">DB43_EO00170</name>
</gene>
<evidence type="ECO:0000313" key="10">
    <source>
        <dbReference type="EMBL" id="KIA78181.1"/>
    </source>
</evidence>
<dbReference type="GO" id="GO:0008936">
    <property type="term" value="F:nicotinamidase activity"/>
    <property type="evidence" value="ECO:0007669"/>
    <property type="project" value="UniProtKB-EC"/>
</dbReference>
<sequence>MKETTATRMGTVNALLIVDIQNDFLPGGALPVKDGDQIIPVINQLIELPFSTIVATKDWHPHDHLSFAVHHNKSVGEHVKLLDIDQILWPVHCVQGTTGACFPDNLASHRFIRIFYKGTDKSIDSYSAFFDNGYFKSTGLEAYLKERGVQNVYVAGLTTDYCVKYSALDAENLGFQVYVVTDACKAVNLSPGDEEAALQAMKDAGVRLIKFSEINLSE</sequence>
<keyword evidence="2" id="KW-0662">Pyridine nucleotide biosynthesis</keyword>